<organism evidence="1 2">
    <name type="scientific">Pelodiscus sinensis</name>
    <name type="common">Chinese softshell turtle</name>
    <name type="synonym">Trionyx sinensis</name>
    <dbReference type="NCBI Taxonomy" id="13735"/>
    <lineage>
        <taxon>Eukaryota</taxon>
        <taxon>Metazoa</taxon>
        <taxon>Chordata</taxon>
        <taxon>Craniata</taxon>
        <taxon>Vertebrata</taxon>
        <taxon>Euteleostomi</taxon>
        <taxon>Archelosauria</taxon>
        <taxon>Testudinata</taxon>
        <taxon>Testudines</taxon>
        <taxon>Cryptodira</taxon>
        <taxon>Trionychia</taxon>
        <taxon>Trionychidae</taxon>
        <taxon>Pelodiscus</taxon>
    </lineage>
</organism>
<sequence length="252" mass="27140">MDNEGQVSENSPAAATGYGEQILKDFQVLIEKVGGKPEVLLVGESQEAKDTRALMAAFIQELFPDAYKPGINPAMAMTQTQSGAKAGASNIPSQLIFFLCRASSLRGKQADIQKILKGVKKFSHRGPAALVGVIVQPKKEEAAEARKLMESLLQGAFPRHPCKRDKQGGKQGQELEEVEVEVEIFIPGQPRGKLAIMKAACRASEALQQRTSADVKQNDAVWISRATLFKLLGALCVACAGIIGSQYMNTSI</sequence>
<dbReference type="OMA" id="QNDAVWI"/>
<dbReference type="HOGENOM" id="CLU_1102503_0_0_1"/>
<dbReference type="RefSeq" id="XP_025038651.1">
    <property type="nucleotide sequence ID" value="XM_025182866.1"/>
</dbReference>
<name>K7FG01_PELSI</name>
<dbReference type="Ensembl" id="ENSPSIT00000007001.1">
    <property type="protein sequence ID" value="ENSPSIP00000006961.1"/>
    <property type="gene ID" value="ENSPSIG00000006444.1"/>
</dbReference>
<reference evidence="1" key="3">
    <citation type="submission" date="2025-08" db="UniProtKB">
        <authorList>
            <consortium name="Ensembl"/>
        </authorList>
    </citation>
    <scope>IDENTIFICATION</scope>
</reference>
<dbReference type="EMBL" id="AGCU01061117">
    <property type="status" value="NOT_ANNOTATED_CDS"/>
    <property type="molecule type" value="Genomic_DNA"/>
</dbReference>
<reference evidence="1" key="4">
    <citation type="submission" date="2025-09" db="UniProtKB">
        <authorList>
            <consortium name="Ensembl"/>
        </authorList>
    </citation>
    <scope>IDENTIFICATION</scope>
</reference>
<dbReference type="GeneTree" id="ENSGT01030000235191"/>
<dbReference type="EMBL" id="AGCU01061118">
    <property type="status" value="NOT_ANNOTATED_CDS"/>
    <property type="molecule type" value="Genomic_DNA"/>
</dbReference>
<accession>K7FG01</accession>
<protein>
    <submittedName>
        <fullName evidence="1">Uncharacterized protein</fullName>
    </submittedName>
</protein>
<dbReference type="PANTHER" id="PTHR35675:SF1">
    <property type="entry name" value="RIKEN CDNA 2810459M11 GENE"/>
    <property type="match status" value="1"/>
</dbReference>
<dbReference type="EMBL" id="AGCU01061116">
    <property type="status" value="NOT_ANNOTATED_CDS"/>
    <property type="molecule type" value="Genomic_DNA"/>
</dbReference>
<dbReference type="KEGG" id="pss:102454293"/>
<dbReference type="EMBL" id="AGCU01061119">
    <property type="status" value="NOT_ANNOTATED_CDS"/>
    <property type="molecule type" value="Genomic_DNA"/>
</dbReference>
<dbReference type="PANTHER" id="PTHR35675">
    <property type="entry name" value="HYPOTHETICAL PROTEIN LOC100362216"/>
    <property type="match status" value="1"/>
</dbReference>
<keyword evidence="2" id="KW-1185">Reference proteome</keyword>
<evidence type="ECO:0000313" key="2">
    <source>
        <dbReference type="Proteomes" id="UP000007267"/>
    </source>
</evidence>
<dbReference type="OrthoDB" id="9023213at2759"/>
<dbReference type="AlphaFoldDB" id="K7FG01"/>
<dbReference type="eggNOG" id="ENOG502S7XX">
    <property type="taxonomic scope" value="Eukaryota"/>
</dbReference>
<proteinExistence type="predicted"/>
<reference evidence="2" key="1">
    <citation type="submission" date="2011-10" db="EMBL/GenBank/DDBJ databases">
        <authorList>
            <consortium name="Soft-shell Turtle Genome Consortium"/>
        </authorList>
    </citation>
    <scope>NUCLEOTIDE SEQUENCE [LARGE SCALE GENOMIC DNA]</scope>
    <source>
        <strain evidence="2">Daiwa-1</strain>
    </source>
</reference>
<reference evidence="2" key="2">
    <citation type="journal article" date="2013" name="Nat. Genet.">
        <title>The draft genomes of soft-shell turtle and green sea turtle yield insights into the development and evolution of the turtle-specific body plan.</title>
        <authorList>
            <person name="Wang Z."/>
            <person name="Pascual-Anaya J."/>
            <person name="Zadissa A."/>
            <person name="Li W."/>
            <person name="Niimura Y."/>
            <person name="Huang Z."/>
            <person name="Li C."/>
            <person name="White S."/>
            <person name="Xiong Z."/>
            <person name="Fang D."/>
            <person name="Wang B."/>
            <person name="Ming Y."/>
            <person name="Chen Y."/>
            <person name="Zheng Y."/>
            <person name="Kuraku S."/>
            <person name="Pignatelli M."/>
            <person name="Herrero J."/>
            <person name="Beal K."/>
            <person name="Nozawa M."/>
            <person name="Li Q."/>
            <person name="Wang J."/>
            <person name="Zhang H."/>
            <person name="Yu L."/>
            <person name="Shigenobu S."/>
            <person name="Wang J."/>
            <person name="Liu J."/>
            <person name="Flicek P."/>
            <person name="Searle S."/>
            <person name="Wang J."/>
            <person name="Kuratani S."/>
            <person name="Yin Y."/>
            <person name="Aken B."/>
            <person name="Zhang G."/>
            <person name="Irie N."/>
        </authorList>
    </citation>
    <scope>NUCLEOTIDE SEQUENCE [LARGE SCALE GENOMIC DNA]</scope>
    <source>
        <strain evidence="2">Daiwa-1</strain>
    </source>
</reference>
<dbReference type="RefSeq" id="XP_006119687.2">
    <property type="nucleotide sequence ID" value="XM_006119625.3"/>
</dbReference>
<dbReference type="Proteomes" id="UP000007267">
    <property type="component" value="Unassembled WGS sequence"/>
</dbReference>
<evidence type="ECO:0000313" key="1">
    <source>
        <dbReference type="Ensembl" id="ENSPSIP00000006961.1"/>
    </source>
</evidence>